<evidence type="ECO:0000256" key="8">
    <source>
        <dbReference type="SAM" id="SignalP"/>
    </source>
</evidence>
<evidence type="ECO:0000313" key="10">
    <source>
        <dbReference type="EMBL" id="OIV91806.1"/>
    </source>
</evidence>
<evidence type="ECO:0000256" key="3">
    <source>
        <dbReference type="ARBA" id="ARBA00022630"/>
    </source>
</evidence>
<reference evidence="10 11" key="1">
    <citation type="journal article" date="2017" name="Plant Biotechnol. J.">
        <title>A comprehensive draft genome sequence for lupin (Lupinus angustifolius), an emerging health food: insights into plant-microbe interactions and legume evolution.</title>
        <authorList>
            <person name="Hane J.K."/>
            <person name="Ming Y."/>
            <person name="Kamphuis L.G."/>
            <person name="Nelson M.N."/>
            <person name="Garg G."/>
            <person name="Atkins C.A."/>
            <person name="Bayer P.E."/>
            <person name="Bravo A."/>
            <person name="Bringans S."/>
            <person name="Cannon S."/>
            <person name="Edwards D."/>
            <person name="Foley R."/>
            <person name="Gao L.L."/>
            <person name="Harrison M.J."/>
            <person name="Huang W."/>
            <person name="Hurgobin B."/>
            <person name="Li S."/>
            <person name="Liu C.W."/>
            <person name="McGrath A."/>
            <person name="Morahan G."/>
            <person name="Murray J."/>
            <person name="Weller J."/>
            <person name="Jian J."/>
            <person name="Singh K.B."/>
        </authorList>
    </citation>
    <scope>NUCLEOTIDE SEQUENCE [LARGE SCALE GENOMIC DNA]</scope>
    <source>
        <strain evidence="11">cv. Tanjil</strain>
        <tissue evidence="10">Whole plant</tissue>
    </source>
</reference>
<evidence type="ECO:0000259" key="9">
    <source>
        <dbReference type="PROSITE" id="PS51387"/>
    </source>
</evidence>
<dbReference type="STRING" id="3871.A0A1J7FUY5"/>
<dbReference type="AlphaFoldDB" id="A0A1J7FUY5"/>
<keyword evidence="6" id="KW-1015">Disulfide bond</keyword>
<dbReference type="InterPro" id="IPR006094">
    <property type="entry name" value="Oxid_FAD_bind_N"/>
</dbReference>
<evidence type="ECO:0000256" key="4">
    <source>
        <dbReference type="ARBA" id="ARBA00022729"/>
    </source>
</evidence>
<dbReference type="Gene3D" id="3.40.462.20">
    <property type="match status" value="1"/>
</dbReference>
<dbReference type="FunFam" id="3.30.43.10:FF:000004">
    <property type="entry name" value="Berberine bridge enzyme-like 15"/>
    <property type="match status" value="1"/>
</dbReference>
<dbReference type="InterPro" id="IPR016166">
    <property type="entry name" value="FAD-bd_PCMH"/>
</dbReference>
<dbReference type="GO" id="GO:0016491">
    <property type="term" value="F:oxidoreductase activity"/>
    <property type="evidence" value="ECO:0007669"/>
    <property type="project" value="InterPro"/>
</dbReference>
<dbReference type="GO" id="GO:0071949">
    <property type="term" value="F:FAD binding"/>
    <property type="evidence" value="ECO:0007669"/>
    <property type="project" value="InterPro"/>
</dbReference>
<comment type="similarity">
    <text evidence="2">Belongs to the oxygen-dependent FAD-linked oxidoreductase family.</text>
</comment>
<gene>
    <name evidence="10" type="ORF">TanjilG_14385</name>
</gene>
<dbReference type="InterPro" id="IPR016169">
    <property type="entry name" value="FAD-bd_PCMH_sub2"/>
</dbReference>
<comment type="cofactor">
    <cofactor evidence="1">
        <name>FAD</name>
        <dbReference type="ChEBI" id="CHEBI:57692"/>
    </cofactor>
</comment>
<dbReference type="EMBL" id="CM007379">
    <property type="protein sequence ID" value="OIV91806.1"/>
    <property type="molecule type" value="Genomic_DNA"/>
</dbReference>
<dbReference type="PROSITE" id="PS51387">
    <property type="entry name" value="FAD_PCMH"/>
    <property type="match status" value="1"/>
</dbReference>
<dbReference type="Pfam" id="PF08031">
    <property type="entry name" value="BBE"/>
    <property type="match status" value="1"/>
</dbReference>
<dbReference type="PANTHER" id="PTHR32448">
    <property type="entry name" value="OS08G0158400 PROTEIN"/>
    <property type="match status" value="1"/>
</dbReference>
<keyword evidence="11" id="KW-1185">Reference proteome</keyword>
<proteinExistence type="inferred from homology"/>
<dbReference type="OMA" id="ATVYQNF"/>
<keyword evidence="7" id="KW-0325">Glycoprotein</keyword>
<name>A0A1J7FUY5_LUPAN</name>
<dbReference type="GO" id="GO:1901696">
    <property type="term" value="P:cannabinoid biosynthetic process"/>
    <property type="evidence" value="ECO:0007669"/>
    <property type="project" value="UniProtKB-ARBA"/>
</dbReference>
<feature type="signal peptide" evidence="8">
    <location>
        <begin position="1"/>
        <end position="25"/>
    </location>
</feature>
<evidence type="ECO:0000256" key="2">
    <source>
        <dbReference type="ARBA" id="ARBA00005466"/>
    </source>
</evidence>
<evidence type="ECO:0000256" key="6">
    <source>
        <dbReference type="ARBA" id="ARBA00023157"/>
    </source>
</evidence>
<feature type="chain" id="PRO_5013380736" description="FAD-binding PCMH-type domain-containing protein" evidence="8">
    <location>
        <begin position="26"/>
        <end position="535"/>
    </location>
</feature>
<dbReference type="InterPro" id="IPR016167">
    <property type="entry name" value="FAD-bd_PCMH_sub1"/>
</dbReference>
<accession>A0A1J7FUY5</accession>
<evidence type="ECO:0000256" key="1">
    <source>
        <dbReference type="ARBA" id="ARBA00001974"/>
    </source>
</evidence>
<evidence type="ECO:0000313" key="11">
    <source>
        <dbReference type="Proteomes" id="UP000188354"/>
    </source>
</evidence>
<sequence>MEKLTYLPITLFLLLTISASSSSSAETPQTPQSVYEVFIQCLKQHTTNSSPTQLKNIVFSQTNVLFTSVLQNYIRNARFNTTSATKPLIIVTPLQESHVQGAVICAKNMSIQIKIRSGGHDYEGISYISKEPFILLDLFNLRNISVDMKQETAVVQAGAVLGEVYYKIWENSKVHGFPGGVCHSVGIGGTITGGGYGNLLRKYGLSVDRVIDAQIVDSQGRLLDRKSMGGDLFWAIRGGGGSSFGVVLSYTVKLVSVPETVTIFRVMKTLEENATDLVMQWQQVAPTTDDRLFMRLLLQPRNNTILVSVVALFLGGADEVVSIMEKEFPLLGLKKEDCNETSWIGSVIWWDNDQAFKNGAKPETLLDRNLNSARFLKRKSDYVQKPISKNDLELIWKKMIELRNIGLAFNPYGGKMANISSDATPFPHRAGNLFKVQYSVTWDDPSDFAAQNYTNEAKSLYSFMTPFVSQNPRSAFLNYRDLDIGINHFGNNSFEEGKVYGLKYFNNNFDRLVKIKTAVDPNNYFRNKQSIPVKM</sequence>
<evidence type="ECO:0000256" key="5">
    <source>
        <dbReference type="ARBA" id="ARBA00022827"/>
    </source>
</evidence>
<keyword evidence="5" id="KW-0274">FAD</keyword>
<dbReference type="Pfam" id="PF01565">
    <property type="entry name" value="FAD_binding_4"/>
    <property type="match status" value="1"/>
</dbReference>
<dbReference type="OrthoDB" id="407275at2759"/>
<dbReference type="Gramene" id="OIV91806">
    <property type="protein sequence ID" value="OIV91806"/>
    <property type="gene ID" value="TanjilG_14385"/>
</dbReference>
<dbReference type="Gene3D" id="3.30.43.10">
    <property type="entry name" value="Uridine Diphospho-n-acetylenolpyruvylglucosamine Reductase, domain 2"/>
    <property type="match status" value="1"/>
</dbReference>
<dbReference type="Gene3D" id="3.30.465.10">
    <property type="match status" value="1"/>
</dbReference>
<dbReference type="InterPro" id="IPR012951">
    <property type="entry name" value="BBE"/>
</dbReference>
<protein>
    <recommendedName>
        <fullName evidence="9">FAD-binding PCMH-type domain-containing protein</fullName>
    </recommendedName>
</protein>
<organism evidence="10 11">
    <name type="scientific">Lupinus angustifolius</name>
    <name type="common">Narrow-leaved blue lupine</name>
    <dbReference type="NCBI Taxonomy" id="3871"/>
    <lineage>
        <taxon>Eukaryota</taxon>
        <taxon>Viridiplantae</taxon>
        <taxon>Streptophyta</taxon>
        <taxon>Embryophyta</taxon>
        <taxon>Tracheophyta</taxon>
        <taxon>Spermatophyta</taxon>
        <taxon>Magnoliopsida</taxon>
        <taxon>eudicotyledons</taxon>
        <taxon>Gunneridae</taxon>
        <taxon>Pentapetalae</taxon>
        <taxon>rosids</taxon>
        <taxon>fabids</taxon>
        <taxon>Fabales</taxon>
        <taxon>Fabaceae</taxon>
        <taxon>Papilionoideae</taxon>
        <taxon>50 kb inversion clade</taxon>
        <taxon>genistoids sensu lato</taxon>
        <taxon>core genistoids</taxon>
        <taxon>Genisteae</taxon>
        <taxon>Lupinus</taxon>
    </lineage>
</organism>
<dbReference type="KEGG" id="lang:109334010"/>
<keyword evidence="4 8" id="KW-0732">Signal</keyword>
<feature type="domain" description="FAD-binding PCMH-type" evidence="9">
    <location>
        <begin position="83"/>
        <end position="257"/>
    </location>
</feature>
<dbReference type="Proteomes" id="UP000188354">
    <property type="component" value="Chromosome LG19"/>
</dbReference>
<keyword evidence="3" id="KW-0285">Flavoprotein</keyword>
<dbReference type="InterPro" id="IPR036318">
    <property type="entry name" value="FAD-bd_PCMH-like_sf"/>
</dbReference>
<dbReference type="SUPFAM" id="SSF56176">
    <property type="entry name" value="FAD-binding/transporter-associated domain-like"/>
    <property type="match status" value="1"/>
</dbReference>
<evidence type="ECO:0000256" key="7">
    <source>
        <dbReference type="ARBA" id="ARBA00023180"/>
    </source>
</evidence>